<dbReference type="Proteomes" id="UP000035268">
    <property type="component" value="Chromosome"/>
</dbReference>
<name>A0A0G3ELG0_9BACT</name>
<dbReference type="Pfam" id="PF03050">
    <property type="entry name" value="DDE_Tnp_IS66"/>
    <property type="match status" value="1"/>
</dbReference>
<protein>
    <submittedName>
        <fullName evidence="2">Transposase IS66 family protein</fullName>
    </submittedName>
</protein>
<keyword evidence="3" id="KW-1185">Reference proteome</keyword>
<reference evidence="3" key="1">
    <citation type="submission" date="2015-02" db="EMBL/GenBank/DDBJ databases">
        <title>Description and complete genome sequence of the first cultured representative of the subdivision 5 of the Verrucomicrobia phylum.</title>
        <authorList>
            <person name="Spring S."/>
            <person name="Bunk B."/>
            <person name="Sproer C."/>
            <person name="Klenk H.-P."/>
        </authorList>
    </citation>
    <scope>NUCLEOTIDE SEQUENCE [LARGE SCALE GENOMIC DNA]</scope>
    <source>
        <strain evidence="3">L21-Fru-AB</strain>
    </source>
</reference>
<dbReference type="STRING" id="1307763.L21SP4_02390"/>
<dbReference type="KEGG" id="vbl:L21SP4_02390"/>
<dbReference type="EMBL" id="CP010904">
    <property type="protein sequence ID" value="AKJ65615.1"/>
    <property type="molecule type" value="Genomic_DNA"/>
</dbReference>
<organism evidence="2 3">
    <name type="scientific">Kiritimatiella glycovorans</name>
    <dbReference type="NCBI Taxonomy" id="1307763"/>
    <lineage>
        <taxon>Bacteria</taxon>
        <taxon>Pseudomonadati</taxon>
        <taxon>Kiritimatiellota</taxon>
        <taxon>Kiritimatiellia</taxon>
        <taxon>Kiritimatiellales</taxon>
        <taxon>Kiritimatiellaceae</taxon>
        <taxon>Kiritimatiella</taxon>
    </lineage>
</organism>
<feature type="domain" description="Transposase IS66 central" evidence="1">
    <location>
        <begin position="1"/>
        <end position="30"/>
    </location>
</feature>
<sequence length="33" mass="3947">MASVGLIVHIILGKFCDHLPLYRQEQIFKTRYR</sequence>
<dbReference type="AlphaFoldDB" id="A0A0G3ELG0"/>
<reference evidence="2 3" key="2">
    <citation type="journal article" date="2016" name="ISME J.">
        <title>Characterization of the first cultured representative of Verrucomicrobia subdivision 5 indicates the proposal of a novel phylum.</title>
        <authorList>
            <person name="Spring S."/>
            <person name="Bunk B."/>
            <person name="Sproer C."/>
            <person name="Schumann P."/>
            <person name="Rohde M."/>
            <person name="Tindall B.J."/>
            <person name="Klenk H.P."/>
        </authorList>
    </citation>
    <scope>NUCLEOTIDE SEQUENCE [LARGE SCALE GENOMIC DNA]</scope>
    <source>
        <strain evidence="2 3">L21-Fru-AB</strain>
    </source>
</reference>
<gene>
    <name evidence="2" type="ORF">L21SP4_02390</name>
</gene>
<dbReference type="OrthoDB" id="9800877at2"/>
<dbReference type="InterPro" id="IPR004291">
    <property type="entry name" value="Transposase_IS66_central"/>
</dbReference>
<proteinExistence type="predicted"/>
<evidence type="ECO:0000259" key="1">
    <source>
        <dbReference type="Pfam" id="PF03050"/>
    </source>
</evidence>
<dbReference type="RefSeq" id="WP_144413860.1">
    <property type="nucleotide sequence ID" value="NZ_CP010904.1"/>
</dbReference>
<evidence type="ECO:0000313" key="2">
    <source>
        <dbReference type="EMBL" id="AKJ65615.1"/>
    </source>
</evidence>
<accession>A0A0G3ELG0</accession>
<evidence type="ECO:0000313" key="3">
    <source>
        <dbReference type="Proteomes" id="UP000035268"/>
    </source>
</evidence>